<evidence type="ECO:0000313" key="3">
    <source>
        <dbReference type="Proteomes" id="UP000596660"/>
    </source>
</evidence>
<dbReference type="OMA" id="THIERIT"/>
<reference evidence="2" key="1">
    <citation type="journal article" date="2017" name="Nature">
        <title>The genome of Chenopodium quinoa.</title>
        <authorList>
            <person name="Jarvis D.E."/>
            <person name="Ho Y.S."/>
            <person name="Lightfoot D.J."/>
            <person name="Schmoeckel S.M."/>
            <person name="Li B."/>
            <person name="Borm T.J.A."/>
            <person name="Ohyanagi H."/>
            <person name="Mineta K."/>
            <person name="Michell C.T."/>
            <person name="Saber N."/>
            <person name="Kharbatia N.M."/>
            <person name="Rupper R.R."/>
            <person name="Sharp A.R."/>
            <person name="Dally N."/>
            <person name="Boughton B.A."/>
            <person name="Woo Y.H."/>
            <person name="Gao G."/>
            <person name="Schijlen E.G.W.M."/>
            <person name="Guo X."/>
            <person name="Momin A.A."/>
            <person name="Negrao S."/>
            <person name="Al-Babili S."/>
            <person name="Gehring C."/>
            <person name="Roessner U."/>
            <person name="Jung C."/>
            <person name="Murphy K."/>
            <person name="Arold S.T."/>
            <person name="Gojobori T."/>
            <person name="van der Linden C.G."/>
            <person name="van Loo E.N."/>
            <person name="Jellen E.N."/>
            <person name="Maughan P.J."/>
            <person name="Tester M."/>
        </authorList>
    </citation>
    <scope>NUCLEOTIDE SEQUENCE [LARGE SCALE GENOMIC DNA]</scope>
    <source>
        <strain evidence="2">cv. PI 614886</strain>
    </source>
</reference>
<protein>
    <recommendedName>
        <fullName evidence="4">Endopeptidase S2P</fullName>
    </recommendedName>
</protein>
<dbReference type="EnsemblPlants" id="AUR62028614-RA">
    <property type="protein sequence ID" value="AUR62028614-RA:cds"/>
    <property type="gene ID" value="AUR62028614"/>
</dbReference>
<accession>A0A803MFM0</accession>
<dbReference type="GO" id="GO:0004222">
    <property type="term" value="F:metalloendopeptidase activity"/>
    <property type="evidence" value="ECO:0007669"/>
    <property type="project" value="EnsemblPlants"/>
</dbReference>
<keyword evidence="1" id="KW-0812">Transmembrane</keyword>
<dbReference type="GO" id="GO:0031293">
    <property type="term" value="P:membrane protein intracellular domain proteolysis"/>
    <property type="evidence" value="ECO:0007669"/>
    <property type="project" value="TreeGrafter"/>
</dbReference>
<dbReference type="GO" id="GO:1905897">
    <property type="term" value="P:regulation of response to endoplasmic reticulum stress"/>
    <property type="evidence" value="ECO:0007669"/>
    <property type="project" value="EnsemblPlants"/>
</dbReference>
<feature type="transmembrane region" description="Helical" evidence="1">
    <location>
        <begin position="413"/>
        <end position="435"/>
    </location>
</feature>
<reference evidence="2" key="2">
    <citation type="submission" date="2021-03" db="UniProtKB">
        <authorList>
            <consortium name="EnsemblPlants"/>
        </authorList>
    </citation>
    <scope>IDENTIFICATION</scope>
</reference>
<feature type="transmembrane region" description="Helical" evidence="1">
    <location>
        <begin position="6"/>
        <end position="27"/>
    </location>
</feature>
<evidence type="ECO:0000256" key="1">
    <source>
        <dbReference type="SAM" id="Phobius"/>
    </source>
</evidence>
<organism evidence="2 3">
    <name type="scientific">Chenopodium quinoa</name>
    <name type="common">Quinoa</name>
    <dbReference type="NCBI Taxonomy" id="63459"/>
    <lineage>
        <taxon>Eukaryota</taxon>
        <taxon>Viridiplantae</taxon>
        <taxon>Streptophyta</taxon>
        <taxon>Embryophyta</taxon>
        <taxon>Tracheophyta</taxon>
        <taxon>Spermatophyta</taxon>
        <taxon>Magnoliopsida</taxon>
        <taxon>eudicotyledons</taxon>
        <taxon>Gunneridae</taxon>
        <taxon>Pentapetalae</taxon>
        <taxon>Caryophyllales</taxon>
        <taxon>Chenopodiaceae</taxon>
        <taxon>Chenopodioideae</taxon>
        <taxon>Atripliceae</taxon>
        <taxon>Chenopodium</taxon>
    </lineage>
</organism>
<evidence type="ECO:0008006" key="4">
    <source>
        <dbReference type="Google" id="ProtNLM"/>
    </source>
</evidence>
<keyword evidence="1" id="KW-1133">Transmembrane helix</keyword>
<dbReference type="GO" id="GO:1900457">
    <property type="term" value="P:regulation of brassinosteroid mediated signaling pathway"/>
    <property type="evidence" value="ECO:0007669"/>
    <property type="project" value="EnsemblPlants"/>
</dbReference>
<dbReference type="Gramene" id="AUR62028614-RA">
    <property type="protein sequence ID" value="AUR62028614-RA:cds"/>
    <property type="gene ID" value="AUR62028614"/>
</dbReference>
<dbReference type="GO" id="GO:0000139">
    <property type="term" value="C:Golgi membrane"/>
    <property type="evidence" value="ECO:0007669"/>
    <property type="project" value="EnsemblPlants"/>
</dbReference>
<dbReference type="InterPro" id="IPR001193">
    <property type="entry name" value="MBTPS2"/>
</dbReference>
<dbReference type="PANTHER" id="PTHR13325:SF3">
    <property type="entry name" value="MEMBRANE-BOUND TRANSCRIPTION FACTOR SITE-2 PROTEASE"/>
    <property type="match status" value="1"/>
</dbReference>
<dbReference type="SUPFAM" id="SSF50156">
    <property type="entry name" value="PDZ domain-like"/>
    <property type="match status" value="1"/>
</dbReference>
<name>A0A803MFM0_CHEQI</name>
<dbReference type="GO" id="GO:0071475">
    <property type="term" value="P:cellular hyperosmotic salinity response"/>
    <property type="evidence" value="ECO:0007669"/>
    <property type="project" value="EnsemblPlants"/>
</dbReference>
<sequence length="439" mass="48156">MGSSEGIQLEYIAIFLAVLFPGALVALNHELLQIKPHSASLRIYCAGIWHNAVFCAACGLALLLLPLMLSPFYIHGEGPVVLGISGSSPVSGYLSPGDVIMSLDGTKISNAREWLEMANFLEKQTLVSSESQVVKGFLTVNRKTYCVPSSLVEKSVTVLLRSNQTACPDEHFAFVSVPCFESSAQSSNKEAYDIQRINNNGYCLNSADIVKLRSCKSLWTTDIRSGCICSENELCMSPVQMPGVVWVEIMYRSPYSLQCMKLENNLTVVESSDSGDDCHKTFLFVGDVISMARSVSMTSFQPRVASPFGSYLADMIEKILACTFQVSVALALLNSLPESNLSFYLIKLLSFLNFVDPANLLGKYAVELWSVHSLLVKSDVMGLKNKVYGLDGESILEASSFCVTVLSPGRRRLLLQASLFGGSIISCLVFIRIFLIKFW</sequence>
<keyword evidence="1" id="KW-0472">Membrane</keyword>
<keyword evidence="3" id="KW-1185">Reference proteome</keyword>
<dbReference type="InterPro" id="IPR036034">
    <property type="entry name" value="PDZ_sf"/>
</dbReference>
<dbReference type="Proteomes" id="UP000596660">
    <property type="component" value="Unplaced"/>
</dbReference>
<dbReference type="AlphaFoldDB" id="A0A803MFM0"/>
<proteinExistence type="predicted"/>
<evidence type="ECO:0000313" key="2">
    <source>
        <dbReference type="EnsemblPlants" id="AUR62028614-RA:cds"/>
    </source>
</evidence>
<feature type="transmembrane region" description="Helical" evidence="1">
    <location>
        <begin position="48"/>
        <end position="69"/>
    </location>
</feature>
<dbReference type="PANTHER" id="PTHR13325">
    <property type="entry name" value="PROTEASE M50 MEMBRANE-BOUND TRANSCRIPTION FACTOR SITE 2 PROTEASE"/>
    <property type="match status" value="1"/>
</dbReference>